<keyword evidence="5 12" id="KW-1133">Transmembrane helix</keyword>
<feature type="transmembrane region" description="Helical" evidence="12">
    <location>
        <begin position="32"/>
        <end position="55"/>
    </location>
</feature>
<name>A0A9X2HW98_9GAMM</name>
<dbReference type="EMBL" id="JAMFTH010000001">
    <property type="protein sequence ID" value="MCP8898179.1"/>
    <property type="molecule type" value="Genomic_DNA"/>
</dbReference>
<evidence type="ECO:0000256" key="11">
    <source>
        <dbReference type="ARBA" id="ARBA00035585"/>
    </source>
</evidence>
<keyword evidence="12" id="KW-0813">Transport</keyword>
<dbReference type="GO" id="GO:0005886">
    <property type="term" value="C:plasma membrane"/>
    <property type="evidence" value="ECO:0007669"/>
    <property type="project" value="UniProtKB-SubCell"/>
</dbReference>
<comment type="activity regulation">
    <text evidence="12">Na(+) is not transported, but it plays an essential structural role and its presence is essential for fluoride channel function.</text>
</comment>
<gene>
    <name evidence="12 13" type="primary">crcB</name>
    <name evidence="12" type="synonym">fluC</name>
    <name evidence="13" type="ORF">M6D89_02570</name>
</gene>
<evidence type="ECO:0000256" key="8">
    <source>
        <dbReference type="ARBA" id="ARBA00023136"/>
    </source>
</evidence>
<protein>
    <recommendedName>
        <fullName evidence="12">Fluoride-specific ion channel FluC</fullName>
    </recommendedName>
</protein>
<feature type="binding site" evidence="12">
    <location>
        <position position="74"/>
    </location>
    <ligand>
        <name>Na(+)</name>
        <dbReference type="ChEBI" id="CHEBI:29101"/>
        <note>structural</note>
    </ligand>
</feature>
<evidence type="ECO:0000256" key="4">
    <source>
        <dbReference type="ARBA" id="ARBA00022692"/>
    </source>
</evidence>
<dbReference type="PANTHER" id="PTHR28259:SF1">
    <property type="entry name" value="FLUORIDE EXPORT PROTEIN 1-RELATED"/>
    <property type="match status" value="1"/>
</dbReference>
<feature type="transmembrane region" description="Helical" evidence="12">
    <location>
        <begin position="67"/>
        <end position="90"/>
    </location>
</feature>
<keyword evidence="12" id="KW-0479">Metal-binding</keyword>
<evidence type="ECO:0000313" key="14">
    <source>
        <dbReference type="Proteomes" id="UP001139319"/>
    </source>
</evidence>
<comment type="catalytic activity">
    <reaction evidence="11">
        <text>fluoride(in) = fluoride(out)</text>
        <dbReference type="Rhea" id="RHEA:76159"/>
        <dbReference type="ChEBI" id="CHEBI:17051"/>
    </reaction>
    <physiologicalReaction direction="left-to-right" evidence="11">
        <dbReference type="Rhea" id="RHEA:76160"/>
    </physiologicalReaction>
</comment>
<keyword evidence="3" id="KW-0997">Cell inner membrane</keyword>
<dbReference type="HAMAP" id="MF_00454">
    <property type="entry name" value="FluC"/>
    <property type="match status" value="1"/>
</dbReference>
<keyword evidence="14" id="KW-1185">Reference proteome</keyword>
<dbReference type="GO" id="GO:0062054">
    <property type="term" value="F:fluoride channel activity"/>
    <property type="evidence" value="ECO:0007669"/>
    <property type="project" value="UniProtKB-UniRule"/>
</dbReference>
<evidence type="ECO:0000256" key="1">
    <source>
        <dbReference type="ARBA" id="ARBA00004651"/>
    </source>
</evidence>
<feature type="transmembrane region" description="Helical" evidence="12">
    <location>
        <begin position="96"/>
        <end position="120"/>
    </location>
</feature>
<dbReference type="GO" id="GO:0140114">
    <property type="term" value="P:cellular detoxification of fluoride"/>
    <property type="evidence" value="ECO:0007669"/>
    <property type="project" value="UniProtKB-UniRule"/>
</dbReference>
<evidence type="ECO:0000256" key="12">
    <source>
        <dbReference type="HAMAP-Rule" id="MF_00454"/>
    </source>
</evidence>
<reference evidence="13" key="1">
    <citation type="submission" date="2022-05" db="EMBL/GenBank/DDBJ databases">
        <authorList>
            <person name="Sun H.-N."/>
        </authorList>
    </citation>
    <scope>NUCLEOTIDE SEQUENCE</scope>
    <source>
        <strain evidence="13">HB14</strain>
    </source>
</reference>
<comment type="caution">
    <text evidence="13">The sequence shown here is derived from an EMBL/GenBank/DDBJ whole genome shotgun (WGS) entry which is preliminary data.</text>
</comment>
<comment type="function">
    <text evidence="12">Fluoride-specific ion channel. Important for reducing fluoride concentration in the cell, thus reducing its toxicity.</text>
</comment>
<comment type="similarity">
    <text evidence="10 12">Belongs to the fluoride channel Fluc/FEX (TC 1.A.43) family.</text>
</comment>
<evidence type="ECO:0000256" key="5">
    <source>
        <dbReference type="ARBA" id="ARBA00022989"/>
    </source>
</evidence>
<evidence type="ECO:0000256" key="10">
    <source>
        <dbReference type="ARBA" id="ARBA00035120"/>
    </source>
</evidence>
<accession>A0A9X2HW98</accession>
<keyword evidence="6 12" id="KW-0915">Sodium</keyword>
<keyword evidence="7 12" id="KW-0406">Ion transport</keyword>
<dbReference type="PANTHER" id="PTHR28259">
    <property type="entry name" value="FLUORIDE EXPORT PROTEIN 1-RELATED"/>
    <property type="match status" value="1"/>
</dbReference>
<proteinExistence type="inferred from homology"/>
<dbReference type="Proteomes" id="UP001139319">
    <property type="component" value="Unassembled WGS sequence"/>
</dbReference>
<evidence type="ECO:0000256" key="3">
    <source>
        <dbReference type="ARBA" id="ARBA00022519"/>
    </source>
</evidence>
<reference evidence="13" key="2">
    <citation type="submission" date="2023-01" db="EMBL/GenBank/DDBJ databases">
        <title>Gilvimarinus xylanilyticus HB14 isolated from Caulerpa lentillifera aquaculture base in Hainan, China.</title>
        <authorList>
            <person name="Zhang Y.-J."/>
        </authorList>
    </citation>
    <scope>NUCLEOTIDE SEQUENCE</scope>
    <source>
        <strain evidence="13">HB14</strain>
    </source>
</reference>
<keyword evidence="4 12" id="KW-0812">Transmembrane</keyword>
<evidence type="ECO:0000313" key="13">
    <source>
        <dbReference type="EMBL" id="MCP8898179.1"/>
    </source>
</evidence>
<dbReference type="GO" id="GO:0046872">
    <property type="term" value="F:metal ion binding"/>
    <property type="evidence" value="ECO:0007669"/>
    <property type="project" value="UniProtKB-KW"/>
</dbReference>
<evidence type="ECO:0000256" key="6">
    <source>
        <dbReference type="ARBA" id="ARBA00023053"/>
    </source>
</evidence>
<sequence length="125" mass="13550">MQWLFVASGGALGAMARFYITAHLYPVAGNRFPVGTLIVNLLGCALVACCYVVIVEKALLSPHWRHLLVTGFLGALTTFSTFSLDALLLWQNGLHGMALAYVLCNLLGCLLVVAASWYLVNFMLS</sequence>
<feature type="binding site" evidence="12">
    <location>
        <position position="77"/>
    </location>
    <ligand>
        <name>Na(+)</name>
        <dbReference type="ChEBI" id="CHEBI:29101"/>
        <note>structural</note>
    </ligand>
</feature>
<keyword evidence="9 12" id="KW-0407">Ion channel</keyword>
<dbReference type="RefSeq" id="WP_253966468.1">
    <property type="nucleotide sequence ID" value="NZ_JAMFTH010000001.1"/>
</dbReference>
<dbReference type="Pfam" id="PF02537">
    <property type="entry name" value="CRCB"/>
    <property type="match status" value="1"/>
</dbReference>
<evidence type="ECO:0000256" key="9">
    <source>
        <dbReference type="ARBA" id="ARBA00023303"/>
    </source>
</evidence>
<keyword evidence="8 12" id="KW-0472">Membrane</keyword>
<dbReference type="AlphaFoldDB" id="A0A9X2HW98"/>
<dbReference type="InterPro" id="IPR003691">
    <property type="entry name" value="FluC"/>
</dbReference>
<evidence type="ECO:0000256" key="2">
    <source>
        <dbReference type="ARBA" id="ARBA00022475"/>
    </source>
</evidence>
<keyword evidence="2 12" id="KW-1003">Cell membrane</keyword>
<evidence type="ECO:0000256" key="7">
    <source>
        <dbReference type="ARBA" id="ARBA00023065"/>
    </source>
</evidence>
<dbReference type="NCBIfam" id="TIGR00494">
    <property type="entry name" value="crcB"/>
    <property type="match status" value="1"/>
</dbReference>
<organism evidence="13 14">
    <name type="scientific">Gilvimarinus xylanilyticus</name>
    <dbReference type="NCBI Taxonomy" id="2944139"/>
    <lineage>
        <taxon>Bacteria</taxon>
        <taxon>Pseudomonadati</taxon>
        <taxon>Pseudomonadota</taxon>
        <taxon>Gammaproteobacteria</taxon>
        <taxon>Cellvibrionales</taxon>
        <taxon>Cellvibrionaceae</taxon>
        <taxon>Gilvimarinus</taxon>
    </lineage>
</organism>
<comment type="subcellular location">
    <subcellularLocation>
        <location evidence="1 12">Cell membrane</location>
        <topology evidence="1 12">Multi-pass membrane protein</topology>
    </subcellularLocation>
</comment>